<dbReference type="GO" id="GO:0006646">
    <property type="term" value="P:phosphatidylethanolamine biosynthetic process"/>
    <property type="evidence" value="ECO:0007669"/>
    <property type="project" value="TreeGrafter"/>
</dbReference>
<evidence type="ECO:0000256" key="6">
    <source>
        <dbReference type="SAM" id="MobiDB-lite"/>
    </source>
</evidence>
<feature type="transmembrane region" description="Helical" evidence="7">
    <location>
        <begin position="74"/>
        <end position="93"/>
    </location>
</feature>
<comment type="subcellular location">
    <subcellularLocation>
        <location evidence="1">Membrane</location>
    </subcellularLocation>
</comment>
<evidence type="ECO:0000256" key="1">
    <source>
        <dbReference type="ARBA" id="ARBA00004370"/>
    </source>
</evidence>
<keyword evidence="7" id="KW-1133">Transmembrane helix</keyword>
<name>A0A833S4F7_9HYME</name>
<comment type="similarity">
    <text evidence="2 5">Belongs to the CDP-alcohol phosphatidyltransferase class-I family.</text>
</comment>
<proteinExistence type="inferred from homology"/>
<dbReference type="FunFam" id="1.20.120.1760:FF:000016">
    <property type="entry name" value="ethanolaminephosphotransferase 1"/>
    <property type="match status" value="1"/>
</dbReference>
<keyword evidence="7" id="KW-0812">Transmembrane</keyword>
<dbReference type="GO" id="GO:0005789">
    <property type="term" value="C:endoplasmic reticulum membrane"/>
    <property type="evidence" value="ECO:0007669"/>
    <property type="project" value="TreeGrafter"/>
</dbReference>
<keyword evidence="9" id="KW-1185">Reference proteome</keyword>
<sequence length="457" mass="52932">MYQKLSFEVEYLTEQHLTGFESYKVSFPAGWTKYFIDLYFQYSSVDTNPLSVYVMHPFWNKVVQYCPKWVAPNVLTFFGFLFTVFNFTLFAFYDYYLYASSDDKPQYPPIPRWVFALGVFNVFMAYTLDGIDGKQARRTQTSGPLGELFDHGLDSWTTMLISVCMFSVFGRTDHSVSPLRMYFILWNVFISFYLTHWEKYNTGVLFLPWGYDLSMVGTIVVFIISSIGGHKAWKFVFPGGIPVGVIFEILLYVTAIVSSLPVVLWNIYKSYRDKTGKMRTFLDAIRPLLPLAVLFAISTIWVVHSPSNIIEKDPRIVFLAIGTIFSNICCRLIVSQMSNTRCELLPWILLPVAVIAIFSFILPSVDLIFTYILAIVALLAHIHYGTCVVRFILIFFKYVKCVVIFVFTRSVSKIVQTDYLPTIHVKNEEIRTNSREELRTSENRSDRQTVKKFQDHH</sequence>
<feature type="transmembrane region" description="Helical" evidence="7">
    <location>
        <begin position="288"/>
        <end position="304"/>
    </location>
</feature>
<dbReference type="Gene3D" id="1.20.120.1760">
    <property type="match status" value="1"/>
</dbReference>
<protein>
    <recommendedName>
        <fullName evidence="10">Ethanolaminephosphotransferase</fullName>
    </recommendedName>
</protein>
<evidence type="ECO:0008006" key="10">
    <source>
        <dbReference type="Google" id="ProtNLM"/>
    </source>
</evidence>
<organism evidence="8 9">
    <name type="scientific">Frieseomelitta varia</name>
    <dbReference type="NCBI Taxonomy" id="561572"/>
    <lineage>
        <taxon>Eukaryota</taxon>
        <taxon>Metazoa</taxon>
        <taxon>Ecdysozoa</taxon>
        <taxon>Arthropoda</taxon>
        <taxon>Hexapoda</taxon>
        <taxon>Insecta</taxon>
        <taxon>Pterygota</taxon>
        <taxon>Neoptera</taxon>
        <taxon>Endopterygota</taxon>
        <taxon>Hymenoptera</taxon>
        <taxon>Apocrita</taxon>
        <taxon>Aculeata</taxon>
        <taxon>Apoidea</taxon>
        <taxon>Anthophila</taxon>
        <taxon>Apidae</taxon>
        <taxon>Frieseomelitta</taxon>
    </lineage>
</organism>
<feature type="transmembrane region" description="Helical" evidence="7">
    <location>
        <begin position="368"/>
        <end position="393"/>
    </location>
</feature>
<dbReference type="EMBL" id="WNWW01000212">
    <property type="protein sequence ID" value="KAF3428551.1"/>
    <property type="molecule type" value="Genomic_DNA"/>
</dbReference>
<dbReference type="PROSITE" id="PS00379">
    <property type="entry name" value="CDP_ALCOHOL_P_TRANSF"/>
    <property type="match status" value="1"/>
</dbReference>
<dbReference type="GO" id="GO:0004307">
    <property type="term" value="F:ethanolaminephosphotransferase activity"/>
    <property type="evidence" value="ECO:0007669"/>
    <property type="project" value="TreeGrafter"/>
</dbReference>
<dbReference type="InterPro" id="IPR048254">
    <property type="entry name" value="CDP_ALCOHOL_P_TRANSF_CS"/>
</dbReference>
<dbReference type="InterPro" id="IPR014472">
    <property type="entry name" value="CHOPT"/>
</dbReference>
<feature type="region of interest" description="Disordered" evidence="6">
    <location>
        <begin position="434"/>
        <end position="457"/>
    </location>
</feature>
<feature type="transmembrane region" description="Helical" evidence="7">
    <location>
        <begin position="209"/>
        <end position="229"/>
    </location>
</feature>
<dbReference type="InterPro" id="IPR043130">
    <property type="entry name" value="CDP-OH_PTrfase_TM_dom"/>
</dbReference>
<comment type="caution">
    <text evidence="8">The sequence shown here is derived from an EMBL/GenBank/DDBJ whole genome shotgun (WGS) entry which is preliminary data.</text>
</comment>
<dbReference type="GO" id="GO:0005794">
    <property type="term" value="C:Golgi apparatus"/>
    <property type="evidence" value="ECO:0007669"/>
    <property type="project" value="TreeGrafter"/>
</dbReference>
<reference evidence="8" key="1">
    <citation type="submission" date="2019-11" db="EMBL/GenBank/DDBJ databases">
        <title>The nuclear and mitochondrial genomes of Frieseomelitta varia - a highly eusocial stingless bee (Meliponini) with a permanently sterile worker caste.</title>
        <authorList>
            <person name="Freitas F.C.P."/>
            <person name="Lourenco A.P."/>
            <person name="Nunes F.M.F."/>
            <person name="Paschoal A.R."/>
            <person name="Abreu F.C.P."/>
            <person name="Barbin F.O."/>
            <person name="Bataglia L."/>
            <person name="Cardoso-Junior C.A.M."/>
            <person name="Cervoni M.S."/>
            <person name="Silva S.R."/>
            <person name="Dalarmi F."/>
            <person name="Del Lama M.A."/>
            <person name="Depintor T.S."/>
            <person name="Ferreira K.M."/>
            <person name="Goria P.S."/>
            <person name="Jaskot M.C."/>
            <person name="Lago D.C."/>
            <person name="Luna-Lucena D."/>
            <person name="Moda L.M."/>
            <person name="Nascimento L."/>
            <person name="Pedrino M."/>
            <person name="Rabico F.O."/>
            <person name="Sanches F.C."/>
            <person name="Santos D.E."/>
            <person name="Santos C.G."/>
            <person name="Vieira J."/>
            <person name="Lopes T.F."/>
            <person name="Barchuk A.R."/>
            <person name="Hartfelder K."/>
            <person name="Simoes Z.L.P."/>
            <person name="Bitondi M.M.G."/>
            <person name="Pinheiro D.G."/>
        </authorList>
    </citation>
    <scope>NUCLEOTIDE SEQUENCE</scope>
    <source>
        <strain evidence="8">USP_RPSP 00005682</strain>
        <tissue evidence="8">Whole individual</tissue>
    </source>
</reference>
<evidence type="ECO:0000256" key="4">
    <source>
        <dbReference type="ARBA" id="ARBA00023136"/>
    </source>
</evidence>
<dbReference type="PANTHER" id="PTHR10414:SF71">
    <property type="entry name" value="FI05338P"/>
    <property type="match status" value="1"/>
</dbReference>
<feature type="transmembrane region" description="Helical" evidence="7">
    <location>
        <begin position="249"/>
        <end position="268"/>
    </location>
</feature>
<feature type="transmembrane region" description="Helical" evidence="7">
    <location>
        <begin position="181"/>
        <end position="197"/>
    </location>
</feature>
<keyword evidence="4 7" id="KW-0472">Membrane</keyword>
<dbReference type="InterPro" id="IPR000462">
    <property type="entry name" value="CDP-OH_P_trans"/>
</dbReference>
<dbReference type="Pfam" id="PF01066">
    <property type="entry name" value="CDP-OH_P_transf"/>
    <property type="match status" value="1"/>
</dbReference>
<evidence type="ECO:0000313" key="8">
    <source>
        <dbReference type="EMBL" id="KAF3428551.1"/>
    </source>
</evidence>
<feature type="transmembrane region" description="Helical" evidence="7">
    <location>
        <begin position="316"/>
        <end position="334"/>
    </location>
</feature>
<dbReference type="AlphaFoldDB" id="A0A833S4F7"/>
<feature type="transmembrane region" description="Helical" evidence="7">
    <location>
        <begin position="113"/>
        <end position="131"/>
    </location>
</feature>
<feature type="transmembrane region" description="Helical" evidence="7">
    <location>
        <begin position="344"/>
        <end position="362"/>
    </location>
</feature>
<evidence type="ECO:0000256" key="2">
    <source>
        <dbReference type="ARBA" id="ARBA00010441"/>
    </source>
</evidence>
<dbReference type="Proteomes" id="UP000655588">
    <property type="component" value="Unassembled WGS sequence"/>
</dbReference>
<evidence type="ECO:0000256" key="5">
    <source>
        <dbReference type="RuleBase" id="RU003750"/>
    </source>
</evidence>
<keyword evidence="3 5" id="KW-0808">Transferase</keyword>
<feature type="transmembrane region" description="Helical" evidence="7">
    <location>
        <begin position="152"/>
        <end position="169"/>
    </location>
</feature>
<gene>
    <name evidence="8" type="ORF">E2986_01116</name>
</gene>
<dbReference type="PANTHER" id="PTHR10414">
    <property type="entry name" value="ETHANOLAMINEPHOSPHOTRANSFERASE"/>
    <property type="match status" value="1"/>
</dbReference>
<accession>A0A833S4F7</accession>
<evidence type="ECO:0000256" key="7">
    <source>
        <dbReference type="SAM" id="Phobius"/>
    </source>
</evidence>
<evidence type="ECO:0000313" key="9">
    <source>
        <dbReference type="Proteomes" id="UP000655588"/>
    </source>
</evidence>
<evidence type="ECO:0000256" key="3">
    <source>
        <dbReference type="ARBA" id="ARBA00022679"/>
    </source>
</evidence>